<name>A0A061RGC2_9CHLO</name>
<feature type="non-terminal residue" evidence="1">
    <location>
        <position position="1"/>
    </location>
</feature>
<accession>A0A061RGC2</accession>
<sequence>WKTKSSAAALQSKPGEREKLHKAFMQQIRHLKATRPALIWPDERNLKAKKRIQRHYQRDGKPKPWVLENSIFIPRFKDLVHGPVTTFDDVMEQQLEYDWARQSYDVYSFFCKGKRVTDPQHPAVKDRIQNATAEILPFYTEICQSFHYMCAADFVSSDVRCTSMSFRVFREACKAFGIMDAIREQVEEAVSSGNISARIRMG</sequence>
<dbReference type="AlphaFoldDB" id="A0A061RGC2"/>
<gene>
    <name evidence="1" type="ORF">TSPGSL018_5782</name>
</gene>
<organism evidence="1">
    <name type="scientific">Tetraselmis sp. GSL018</name>
    <dbReference type="NCBI Taxonomy" id="582737"/>
    <lineage>
        <taxon>Eukaryota</taxon>
        <taxon>Viridiplantae</taxon>
        <taxon>Chlorophyta</taxon>
        <taxon>core chlorophytes</taxon>
        <taxon>Chlorodendrophyceae</taxon>
        <taxon>Chlorodendrales</taxon>
        <taxon>Chlorodendraceae</taxon>
        <taxon>Tetraselmis</taxon>
    </lineage>
</organism>
<feature type="non-terminal residue" evidence="1">
    <location>
        <position position="202"/>
    </location>
</feature>
<dbReference type="EMBL" id="GBEZ01016569">
    <property type="protein sequence ID" value="JAC69690.1"/>
    <property type="molecule type" value="Transcribed_RNA"/>
</dbReference>
<protein>
    <submittedName>
        <fullName evidence="1">Uncharacterized protein</fullName>
    </submittedName>
</protein>
<proteinExistence type="predicted"/>
<reference evidence="1" key="1">
    <citation type="submission" date="2014-05" db="EMBL/GenBank/DDBJ databases">
        <title>The transcriptome of the halophilic microalga Tetraselmis sp. GSL018 isolated from the Great Salt Lake, Utah.</title>
        <authorList>
            <person name="Jinkerson R.E."/>
            <person name="D'Adamo S."/>
            <person name="Posewitz M.C."/>
        </authorList>
    </citation>
    <scope>NUCLEOTIDE SEQUENCE</scope>
    <source>
        <strain evidence="1">GSL018</strain>
    </source>
</reference>
<evidence type="ECO:0000313" key="1">
    <source>
        <dbReference type="EMBL" id="JAC69690.1"/>
    </source>
</evidence>